<dbReference type="Proteomes" id="UP000186594">
    <property type="component" value="Unassembled WGS sequence"/>
</dbReference>
<dbReference type="AlphaFoldDB" id="A0A1U7LGE5"/>
<keyword evidence="2" id="KW-0496">Mitochondrion</keyword>
<keyword evidence="1" id="KW-0472">Membrane</keyword>
<accession>A0A1U7LGE5</accession>
<dbReference type="OrthoDB" id="5976622at2759"/>
<geneLocation type="mitochondrion" evidence="2"/>
<feature type="non-terminal residue" evidence="2">
    <location>
        <position position="55"/>
    </location>
</feature>
<keyword evidence="1" id="KW-1133">Transmembrane helix</keyword>
<reference evidence="2 3" key="1">
    <citation type="submission" date="2016-04" db="EMBL/GenBank/DDBJ databases">
        <title>Evolutionary innovation and constraint leading to complex multicellularity in the Ascomycota.</title>
        <authorList>
            <person name="Cisse O."/>
            <person name="Nguyen A."/>
            <person name="Hewitt D.A."/>
            <person name="Jedd G."/>
            <person name="Stajich J.E."/>
        </authorList>
    </citation>
    <scope>NUCLEOTIDE SEQUENCE [LARGE SCALE GENOMIC DNA]</scope>
    <source>
        <strain evidence="2 3">DAH-3</strain>
    </source>
</reference>
<comment type="caution">
    <text evidence="2">The sequence shown here is derived from an EMBL/GenBank/DDBJ whole genome shotgun (WGS) entry which is preliminary data.</text>
</comment>
<organism evidence="2 3">
    <name type="scientific">Neolecta irregularis (strain DAH-3)</name>
    <dbReference type="NCBI Taxonomy" id="1198029"/>
    <lineage>
        <taxon>Eukaryota</taxon>
        <taxon>Fungi</taxon>
        <taxon>Dikarya</taxon>
        <taxon>Ascomycota</taxon>
        <taxon>Taphrinomycotina</taxon>
        <taxon>Neolectales</taxon>
        <taxon>Neolectaceae</taxon>
        <taxon>Neolecta</taxon>
    </lineage>
</organism>
<sequence>MLNLFITNPLEQFQIYSLIEINVPLLGFLELSLTNIGFYFILVYTILISLSVLSG</sequence>
<evidence type="ECO:0000313" key="2">
    <source>
        <dbReference type="EMBL" id="OLL21601.1"/>
    </source>
</evidence>
<evidence type="ECO:0000256" key="1">
    <source>
        <dbReference type="SAM" id="Phobius"/>
    </source>
</evidence>
<evidence type="ECO:0000313" key="3">
    <source>
        <dbReference type="Proteomes" id="UP000186594"/>
    </source>
</evidence>
<feature type="transmembrane region" description="Helical" evidence="1">
    <location>
        <begin position="36"/>
        <end position="53"/>
    </location>
</feature>
<keyword evidence="3" id="KW-1185">Reference proteome</keyword>
<dbReference type="EMBL" id="LXFE01004537">
    <property type="protein sequence ID" value="OLL21601.1"/>
    <property type="molecule type" value="Genomic_DNA"/>
</dbReference>
<gene>
    <name evidence="2" type="primary">atp6_2</name>
    <name evidence="2" type="ORF">NEOLI_006032</name>
</gene>
<proteinExistence type="predicted"/>
<protein>
    <submittedName>
        <fullName evidence="2">ATP synthase F0 subunit a</fullName>
    </submittedName>
</protein>
<name>A0A1U7LGE5_NEOID</name>
<keyword evidence="1" id="KW-0812">Transmembrane</keyword>